<keyword evidence="2" id="KW-1185">Reference proteome</keyword>
<dbReference type="EMBL" id="BLXT01002056">
    <property type="protein sequence ID" value="GFN90608.1"/>
    <property type="molecule type" value="Genomic_DNA"/>
</dbReference>
<evidence type="ECO:0000313" key="2">
    <source>
        <dbReference type="Proteomes" id="UP000735302"/>
    </source>
</evidence>
<evidence type="ECO:0000313" key="1">
    <source>
        <dbReference type="EMBL" id="GFN90608.1"/>
    </source>
</evidence>
<organism evidence="1 2">
    <name type="scientific">Plakobranchus ocellatus</name>
    <dbReference type="NCBI Taxonomy" id="259542"/>
    <lineage>
        <taxon>Eukaryota</taxon>
        <taxon>Metazoa</taxon>
        <taxon>Spiralia</taxon>
        <taxon>Lophotrochozoa</taxon>
        <taxon>Mollusca</taxon>
        <taxon>Gastropoda</taxon>
        <taxon>Heterobranchia</taxon>
        <taxon>Euthyneura</taxon>
        <taxon>Panpulmonata</taxon>
        <taxon>Sacoglossa</taxon>
        <taxon>Placobranchoidea</taxon>
        <taxon>Plakobranchidae</taxon>
        <taxon>Plakobranchus</taxon>
    </lineage>
</organism>
<sequence length="114" mass="13064">MELLEFTGSEEWLVLLGTLDRSCCWLHGLLGSLRNVDQFDMSTLATSNTCSISKFLRPVLAVAIAWALIAAHRVRDVRSDIKSQLHRTYSSRRLWALRGFKIFRELCAMKITFC</sequence>
<proteinExistence type="predicted"/>
<protein>
    <submittedName>
        <fullName evidence="1">Uncharacterized protein</fullName>
    </submittedName>
</protein>
<gene>
    <name evidence="1" type="ORF">PoB_001711400</name>
</gene>
<dbReference type="AlphaFoldDB" id="A0AAV3Z9I3"/>
<comment type="caution">
    <text evidence="1">The sequence shown here is derived from an EMBL/GenBank/DDBJ whole genome shotgun (WGS) entry which is preliminary data.</text>
</comment>
<accession>A0AAV3Z9I3</accession>
<dbReference type="Proteomes" id="UP000735302">
    <property type="component" value="Unassembled WGS sequence"/>
</dbReference>
<name>A0AAV3Z9I3_9GAST</name>
<reference evidence="1 2" key="1">
    <citation type="journal article" date="2021" name="Elife">
        <title>Chloroplast acquisition without the gene transfer in kleptoplastic sea slugs, Plakobranchus ocellatus.</title>
        <authorList>
            <person name="Maeda T."/>
            <person name="Takahashi S."/>
            <person name="Yoshida T."/>
            <person name="Shimamura S."/>
            <person name="Takaki Y."/>
            <person name="Nagai Y."/>
            <person name="Toyoda A."/>
            <person name="Suzuki Y."/>
            <person name="Arimoto A."/>
            <person name="Ishii H."/>
            <person name="Satoh N."/>
            <person name="Nishiyama T."/>
            <person name="Hasebe M."/>
            <person name="Maruyama T."/>
            <person name="Minagawa J."/>
            <person name="Obokata J."/>
            <person name="Shigenobu S."/>
        </authorList>
    </citation>
    <scope>NUCLEOTIDE SEQUENCE [LARGE SCALE GENOMIC DNA]</scope>
</reference>